<dbReference type="EMBL" id="KZ288422">
    <property type="protein sequence ID" value="PBC25980.1"/>
    <property type="molecule type" value="Genomic_DNA"/>
</dbReference>
<dbReference type="SUPFAM" id="SSF52821">
    <property type="entry name" value="Rhodanese/Cell cycle control phosphatase"/>
    <property type="match status" value="1"/>
</dbReference>
<evidence type="ECO:0000313" key="11">
    <source>
        <dbReference type="Proteomes" id="UP000242457"/>
    </source>
</evidence>
<sequence length="811" mass="91804">MYWESVMDSCDVCQCTRLFKNAFKIKNTDETVKSKPKARRLLGMGSRCFSSPEPVSPSFDKENSSVACISHTSSASPQKIIGVKRPRHPLEDWDPNSQDSGYEASFLEKEEKSKRDRFRFVEPLAVAPRRMSECRSPMESPIRSSPQRARIARPSLFRSLSSGYESMDDGFNELIDENSDGTTELPNGISTLLCGDIVSCDVENETMISDSNPSTPEFPRTNNGASGFRRSLLLQDERQEDRRNSSLSKVRSCLFRSPNASSSTVNPGFEDTSPLASTMPMIRRRRISSDFVDRNAIANCGVENNSPLFVRTFKRPDPPINDSPKLIKKSRMSSSYNDIAKECDITEGMAFDVKYVQRNFSSSESVMSTAIETTNIEVDVEMESETETEVKSEDETHAHIKSAIHRSITDADLTGDFSKPCVLPLAVGHHEDLKSISVDTLAALIHGEFSDRIGSFKIVDCRYPYEFDAGHIQGALNLYSKDLIEQILLNPLTNRPEIQPDTNKRSILVFHCEFSWERGPNLSRFLRSLDRQRNKEHYPALYYPEVYLLHGGYEKFYKEQKALCTPQGYRPMRHPDNQADLRQFRNKSKSWQGEKSRIGGSATRNNLKRLASLFVRKPLLEIGTRLLSSMAQALQTHGVVPDVIDKVPENVLKVTYPNQISVDIGKVLTPTQVKDKPNVSWDGDSNTYYTLCMTDPDAPSRKNPKFREWHHWLIGNIPGSEIAKGDVLSDYIGSGPPKDTGLHRYVFLLYKQPGKLTFDERRLTNRSGQNRGNFSIRKFATKYKLGDPIAANMYQAEFDDYVPILYKQLEG</sequence>
<dbReference type="GO" id="GO:0010256">
    <property type="term" value="P:endomembrane system organization"/>
    <property type="evidence" value="ECO:0007669"/>
    <property type="project" value="UniProtKB-ARBA"/>
</dbReference>
<feature type="compositionally biased region" description="Basic and acidic residues" evidence="8">
    <location>
        <begin position="235"/>
        <end position="244"/>
    </location>
</feature>
<dbReference type="GO" id="GO:0005634">
    <property type="term" value="C:nucleus"/>
    <property type="evidence" value="ECO:0007669"/>
    <property type="project" value="TreeGrafter"/>
</dbReference>
<proteinExistence type="inferred from homology"/>
<evidence type="ECO:0000256" key="7">
    <source>
        <dbReference type="ARBA" id="ARBA00051722"/>
    </source>
</evidence>
<evidence type="ECO:0000256" key="2">
    <source>
        <dbReference type="ARBA" id="ARBA00013064"/>
    </source>
</evidence>
<feature type="compositionally biased region" description="Polar residues" evidence="8">
    <location>
        <begin position="207"/>
        <end position="225"/>
    </location>
</feature>
<dbReference type="OrthoDB" id="26523at2759"/>
<evidence type="ECO:0000256" key="3">
    <source>
        <dbReference type="ARBA" id="ARBA00022618"/>
    </source>
</evidence>
<dbReference type="PANTHER" id="PTHR10828:SF76">
    <property type="entry name" value="M-PHASE INDUCER PHOSPHATASE"/>
    <property type="match status" value="1"/>
</dbReference>
<dbReference type="GO" id="GO:0004725">
    <property type="term" value="F:protein tyrosine phosphatase activity"/>
    <property type="evidence" value="ECO:0007669"/>
    <property type="project" value="UniProtKB-EC"/>
</dbReference>
<dbReference type="STRING" id="94128.A0A2A3E2Q2"/>
<organism evidence="10 11">
    <name type="scientific">Apis cerana cerana</name>
    <name type="common">Oriental honeybee</name>
    <dbReference type="NCBI Taxonomy" id="94128"/>
    <lineage>
        <taxon>Eukaryota</taxon>
        <taxon>Metazoa</taxon>
        <taxon>Ecdysozoa</taxon>
        <taxon>Arthropoda</taxon>
        <taxon>Hexapoda</taxon>
        <taxon>Insecta</taxon>
        <taxon>Pterygota</taxon>
        <taxon>Neoptera</taxon>
        <taxon>Endopterygota</taxon>
        <taxon>Hymenoptera</taxon>
        <taxon>Apocrita</taxon>
        <taxon>Aculeata</taxon>
        <taxon>Apoidea</taxon>
        <taxon>Anthophila</taxon>
        <taxon>Apidae</taxon>
        <taxon>Apis</taxon>
    </lineage>
</organism>
<dbReference type="Proteomes" id="UP000242457">
    <property type="component" value="Unassembled WGS sequence"/>
</dbReference>
<dbReference type="InterPro" id="IPR001763">
    <property type="entry name" value="Rhodanese-like_dom"/>
</dbReference>
<dbReference type="PANTHER" id="PTHR10828">
    <property type="entry name" value="M-PHASE INDUCER PHOSPHATASE DUAL SPECIFICITY PHOSPHATASE CDC25"/>
    <property type="match status" value="1"/>
</dbReference>
<evidence type="ECO:0000259" key="9">
    <source>
        <dbReference type="PROSITE" id="PS50206"/>
    </source>
</evidence>
<dbReference type="InterPro" id="IPR008914">
    <property type="entry name" value="PEBP"/>
</dbReference>
<evidence type="ECO:0000313" key="10">
    <source>
        <dbReference type="EMBL" id="PBC25980.1"/>
    </source>
</evidence>
<dbReference type="Pfam" id="PF01161">
    <property type="entry name" value="PBP"/>
    <property type="match status" value="1"/>
</dbReference>
<dbReference type="GO" id="GO:0010971">
    <property type="term" value="P:positive regulation of G2/M transition of mitotic cell cycle"/>
    <property type="evidence" value="ECO:0007669"/>
    <property type="project" value="TreeGrafter"/>
</dbReference>
<keyword evidence="11" id="KW-1185">Reference proteome</keyword>
<dbReference type="InterPro" id="IPR035810">
    <property type="entry name" value="PEBP_euk"/>
</dbReference>
<dbReference type="AlphaFoldDB" id="A0A2A3E2Q2"/>
<feature type="region of interest" description="Disordered" evidence="8">
    <location>
        <begin position="207"/>
        <end position="248"/>
    </location>
</feature>
<dbReference type="GO" id="GO:0005737">
    <property type="term" value="C:cytoplasm"/>
    <property type="evidence" value="ECO:0007669"/>
    <property type="project" value="TreeGrafter"/>
</dbReference>
<comment type="catalytic activity">
    <reaction evidence="7">
        <text>O-phospho-L-tyrosyl-[protein] + H2O = L-tyrosyl-[protein] + phosphate</text>
        <dbReference type="Rhea" id="RHEA:10684"/>
        <dbReference type="Rhea" id="RHEA-COMP:10136"/>
        <dbReference type="Rhea" id="RHEA-COMP:20101"/>
        <dbReference type="ChEBI" id="CHEBI:15377"/>
        <dbReference type="ChEBI" id="CHEBI:43474"/>
        <dbReference type="ChEBI" id="CHEBI:46858"/>
        <dbReference type="ChEBI" id="CHEBI:61978"/>
        <dbReference type="EC" id="3.1.3.48"/>
    </reaction>
</comment>
<dbReference type="SUPFAM" id="SSF49777">
    <property type="entry name" value="PEBP-like"/>
    <property type="match status" value="1"/>
</dbReference>
<dbReference type="GO" id="GO:0051301">
    <property type="term" value="P:cell division"/>
    <property type="evidence" value="ECO:0007669"/>
    <property type="project" value="UniProtKB-KW"/>
</dbReference>
<gene>
    <name evidence="10" type="ORF">APICC_04789</name>
</gene>
<keyword evidence="5" id="KW-0904">Protein phosphatase</keyword>
<evidence type="ECO:0000256" key="8">
    <source>
        <dbReference type="SAM" id="MobiDB-lite"/>
    </source>
</evidence>
<dbReference type="GO" id="GO:0000086">
    <property type="term" value="P:G2/M transition of mitotic cell cycle"/>
    <property type="evidence" value="ECO:0007669"/>
    <property type="project" value="TreeGrafter"/>
</dbReference>
<dbReference type="FunFam" id="3.90.280.10:FF:000006">
    <property type="entry name" value="protein D3"/>
    <property type="match status" value="1"/>
</dbReference>
<keyword evidence="3" id="KW-0132">Cell division</keyword>
<dbReference type="SMART" id="SM00450">
    <property type="entry name" value="RHOD"/>
    <property type="match status" value="1"/>
</dbReference>
<dbReference type="GO" id="GO:0110032">
    <property type="term" value="P:positive regulation of G2/MI transition of meiotic cell cycle"/>
    <property type="evidence" value="ECO:0007669"/>
    <property type="project" value="TreeGrafter"/>
</dbReference>
<keyword evidence="4" id="KW-0378">Hydrolase</keyword>
<dbReference type="GO" id="GO:0009794">
    <property type="term" value="P:regulation of mitotic cell cycle, embryonic"/>
    <property type="evidence" value="ECO:0007669"/>
    <property type="project" value="UniProtKB-ARBA"/>
</dbReference>
<feature type="domain" description="Rhodanese" evidence="9">
    <location>
        <begin position="452"/>
        <end position="565"/>
    </location>
</feature>
<dbReference type="CDD" id="cd00866">
    <property type="entry name" value="PEBP_euk"/>
    <property type="match status" value="1"/>
</dbReference>
<comment type="similarity">
    <text evidence="1">Belongs to the MPI phosphatase family.</text>
</comment>
<dbReference type="InterPro" id="IPR000751">
    <property type="entry name" value="MPI_Phosphatase"/>
</dbReference>
<protein>
    <recommendedName>
        <fullName evidence="2">protein-tyrosine-phosphatase</fullName>
        <ecNumber evidence="2">3.1.3.48</ecNumber>
    </recommendedName>
</protein>
<evidence type="ECO:0000256" key="5">
    <source>
        <dbReference type="ARBA" id="ARBA00022912"/>
    </source>
</evidence>
<accession>A0A2A3E2Q2</accession>
<evidence type="ECO:0000256" key="4">
    <source>
        <dbReference type="ARBA" id="ARBA00022801"/>
    </source>
</evidence>
<dbReference type="GO" id="GO:0032502">
    <property type="term" value="P:developmental process"/>
    <property type="evidence" value="ECO:0007669"/>
    <property type="project" value="UniProtKB-ARBA"/>
</dbReference>
<name>A0A2A3E2Q2_APICC</name>
<dbReference type="PRINTS" id="PR00716">
    <property type="entry name" value="MPIPHPHTASE"/>
</dbReference>
<keyword evidence="6" id="KW-0131">Cell cycle</keyword>
<reference evidence="10 11" key="1">
    <citation type="submission" date="2014-07" db="EMBL/GenBank/DDBJ databases">
        <title>Genomic and transcriptomic analysis on Apis cerana provide comprehensive insights into honey bee biology.</title>
        <authorList>
            <person name="Diao Q."/>
            <person name="Sun L."/>
            <person name="Zheng H."/>
            <person name="Zheng H."/>
            <person name="Xu S."/>
            <person name="Wang S."/>
            <person name="Zeng Z."/>
            <person name="Hu F."/>
            <person name="Su S."/>
            <person name="Wu J."/>
        </authorList>
    </citation>
    <scope>NUCLEOTIDE SEQUENCE [LARGE SCALE GENOMIC DNA]</scope>
    <source>
        <tissue evidence="10">Pupae without intestine</tissue>
    </source>
</reference>
<dbReference type="InterPro" id="IPR036873">
    <property type="entry name" value="Rhodanese-like_dom_sf"/>
</dbReference>
<evidence type="ECO:0000256" key="1">
    <source>
        <dbReference type="ARBA" id="ARBA00011065"/>
    </source>
</evidence>
<evidence type="ECO:0000256" key="6">
    <source>
        <dbReference type="ARBA" id="ARBA00023306"/>
    </source>
</evidence>
<dbReference type="Pfam" id="PF00581">
    <property type="entry name" value="Rhodanese"/>
    <property type="match status" value="1"/>
</dbReference>
<dbReference type="InterPro" id="IPR036610">
    <property type="entry name" value="PEBP-like_sf"/>
</dbReference>
<dbReference type="PROSITE" id="PS50206">
    <property type="entry name" value="RHODANESE_3"/>
    <property type="match status" value="1"/>
</dbReference>
<dbReference type="EC" id="3.1.3.48" evidence="2"/>
<dbReference type="Gene3D" id="3.40.250.10">
    <property type="entry name" value="Rhodanese-like domain"/>
    <property type="match status" value="1"/>
</dbReference>
<dbReference type="Gene3D" id="3.90.280.10">
    <property type="entry name" value="PEBP-like"/>
    <property type="match status" value="1"/>
</dbReference>
<dbReference type="CDD" id="cd01530">
    <property type="entry name" value="Cdc25"/>
    <property type="match status" value="1"/>
</dbReference>
<dbReference type="FunFam" id="3.40.250.10:FF:000036">
    <property type="entry name" value="M-phase inducer phosphatase"/>
    <property type="match status" value="1"/>
</dbReference>